<dbReference type="PANTHER" id="PTHR43519:SF1">
    <property type="entry name" value="ATP-DEPENDENT RNA HELICASE HRPB"/>
    <property type="match status" value="1"/>
</dbReference>
<dbReference type="Pfam" id="PF00270">
    <property type="entry name" value="DEAD"/>
    <property type="match status" value="1"/>
</dbReference>
<keyword evidence="4" id="KW-0067">ATP-binding</keyword>
<reference evidence="8 9" key="1">
    <citation type="submission" date="2023-08" db="EMBL/GenBank/DDBJ databases">
        <authorList>
            <person name="Joshi A."/>
            <person name="Thite S."/>
        </authorList>
    </citation>
    <scope>NUCLEOTIDE SEQUENCE [LARGE SCALE GENOMIC DNA]</scope>
    <source>
        <strain evidence="8 9">1E1</strain>
    </source>
</reference>
<protein>
    <submittedName>
        <fullName evidence="8">ATP-dependent helicase HrpB</fullName>
    </submittedName>
</protein>
<dbReference type="EMBL" id="JAUZVY010000001">
    <property type="protein sequence ID" value="MDP4527807.1"/>
    <property type="molecule type" value="Genomic_DNA"/>
</dbReference>
<dbReference type="InterPro" id="IPR010225">
    <property type="entry name" value="HrpB"/>
</dbReference>
<accession>A0ABT9GLF7</accession>
<keyword evidence="2" id="KW-0378">Hydrolase</keyword>
<organism evidence="8 9">
    <name type="scientific">Alkalimonas delamerensis</name>
    <dbReference type="NCBI Taxonomy" id="265981"/>
    <lineage>
        <taxon>Bacteria</taxon>
        <taxon>Pseudomonadati</taxon>
        <taxon>Pseudomonadota</taxon>
        <taxon>Gammaproteobacteria</taxon>
        <taxon>Alkalimonas</taxon>
    </lineage>
</organism>
<comment type="caution">
    <text evidence="8">The sequence shown here is derived from an EMBL/GenBank/DDBJ whole genome shotgun (WGS) entry which is preliminary data.</text>
</comment>
<dbReference type="SMART" id="SM00847">
    <property type="entry name" value="HA2"/>
    <property type="match status" value="1"/>
</dbReference>
<dbReference type="PROSITE" id="PS51194">
    <property type="entry name" value="HELICASE_CTER"/>
    <property type="match status" value="1"/>
</dbReference>
<feature type="domain" description="Helicase ATP-binding" evidence="6">
    <location>
        <begin position="13"/>
        <end position="176"/>
    </location>
</feature>
<dbReference type="InterPro" id="IPR014001">
    <property type="entry name" value="Helicase_ATP-bd"/>
</dbReference>
<dbReference type="Gene3D" id="1.20.120.1080">
    <property type="match status" value="1"/>
</dbReference>
<evidence type="ECO:0000256" key="5">
    <source>
        <dbReference type="SAM" id="MobiDB-lite"/>
    </source>
</evidence>
<feature type="domain" description="Helicase C-terminal" evidence="7">
    <location>
        <begin position="196"/>
        <end position="366"/>
    </location>
</feature>
<dbReference type="Pfam" id="PF00271">
    <property type="entry name" value="Helicase_C"/>
    <property type="match status" value="1"/>
</dbReference>
<evidence type="ECO:0000256" key="1">
    <source>
        <dbReference type="ARBA" id="ARBA00022741"/>
    </source>
</evidence>
<dbReference type="PIRSF" id="PIRSF005496">
    <property type="entry name" value="ATP_hel_hrpB"/>
    <property type="match status" value="1"/>
</dbReference>
<dbReference type="InterPro" id="IPR049614">
    <property type="entry name" value="HrpB_DEXH"/>
</dbReference>
<dbReference type="RefSeq" id="WP_305944004.1">
    <property type="nucleotide sequence ID" value="NZ_JAUZVY010000001.1"/>
</dbReference>
<dbReference type="PROSITE" id="PS51192">
    <property type="entry name" value="HELICASE_ATP_BIND_1"/>
    <property type="match status" value="1"/>
</dbReference>
<dbReference type="InterPro" id="IPR011545">
    <property type="entry name" value="DEAD/DEAH_box_helicase_dom"/>
</dbReference>
<dbReference type="GO" id="GO:0004386">
    <property type="term" value="F:helicase activity"/>
    <property type="evidence" value="ECO:0007669"/>
    <property type="project" value="UniProtKB-KW"/>
</dbReference>
<dbReference type="InterPro" id="IPR013689">
    <property type="entry name" value="RNA_helicase_ATP-dep_HrpB_C"/>
</dbReference>
<evidence type="ECO:0000256" key="3">
    <source>
        <dbReference type="ARBA" id="ARBA00022806"/>
    </source>
</evidence>
<dbReference type="NCBIfam" id="TIGR01970">
    <property type="entry name" value="DEAH_box_HrpB"/>
    <property type="match status" value="1"/>
</dbReference>
<evidence type="ECO:0000256" key="2">
    <source>
        <dbReference type="ARBA" id="ARBA00022801"/>
    </source>
</evidence>
<dbReference type="InterPro" id="IPR027417">
    <property type="entry name" value="P-loop_NTPase"/>
</dbReference>
<evidence type="ECO:0000313" key="9">
    <source>
        <dbReference type="Proteomes" id="UP001236258"/>
    </source>
</evidence>
<dbReference type="CDD" id="cd18791">
    <property type="entry name" value="SF2_C_RHA"/>
    <property type="match status" value="1"/>
</dbReference>
<proteinExistence type="predicted"/>
<dbReference type="Pfam" id="PF04408">
    <property type="entry name" value="WHD_HA2"/>
    <property type="match status" value="1"/>
</dbReference>
<dbReference type="Gene3D" id="3.40.50.300">
    <property type="entry name" value="P-loop containing nucleotide triphosphate hydrolases"/>
    <property type="match status" value="2"/>
</dbReference>
<evidence type="ECO:0000313" key="8">
    <source>
        <dbReference type="EMBL" id="MDP4527807.1"/>
    </source>
</evidence>
<feature type="region of interest" description="Disordered" evidence="5">
    <location>
        <begin position="794"/>
        <end position="818"/>
    </location>
</feature>
<gene>
    <name evidence="8" type="primary">hrpB</name>
    <name evidence="8" type="ORF">Q3O59_02015</name>
</gene>
<sequence>MSLPVAAIANELLNALSQHARVILSAPPGAGKSTWLPLFLLQQPAFDGKKILLLEPRRLAAKSIASFMASQLNEPVGQTVGYQVRLEKKASSSTRLLIVTEGLLTRFLQQDPELSSWDLLIFDEFHERSLQADLALALSLEALQLRDDLTLLLMSATLDTGQLAQALDAPVIASEGRSFPVEIRYQTPDRQPLWQQVARCCWQLLQQEDGSVLAFLPGQAEIRQAQQWLLQQPLPDSVQVHPLLGSLSLAQQQAAIAPCAAGQRKVVLATNLAETSLTIDGIRLVVDSGVYRRVRFYPKHGVMKLETVAISKASATQRAGRAGRLSAGLCIRLDSDSQWQRRAEFTPAEMLEAELTGLRLELAAWGAQPNELFWLDPPPEGHLRVAEQLLQQLGALSAELKLTPFGQQMVRLGTEPRLAALLCRAQQWEQAGEAGAIWLAAMLAVVLEQHQDDNALWQQLQRLLQQKNSPPYLQARQWCRQLGGQEGGALCQQLLPRLLCQAYPDRVAVKRGKGYLLANGAGAILPAGHPLSGQSLLLVTHLQLTGQGLLIRQAEPLSDAILSDCFAEALDWQLHTAFDSEQGRFISEQQRRLGACILARKPAASTLSAEQRCQAWLEYIQQRGLSVLPWDVGSQQWLARLRWWQQLEPEQCPGDWREEALLAQLADWLGPWLGECLQLEHIKKLPLLQALQSRLDYSAQQRLAALLPSHWQAPTGSRLAIDYLAAGGPVLAVRMQEVFGQLSTPLLAEGRLPLTLELLSPARRPLQRTADLASFWQNAYKEVRKEMKGRYPKHYWPEDPAQAMPTTKTTKAMRSEQG</sequence>
<evidence type="ECO:0000256" key="4">
    <source>
        <dbReference type="ARBA" id="ARBA00022840"/>
    </source>
</evidence>
<dbReference type="Proteomes" id="UP001236258">
    <property type="component" value="Unassembled WGS sequence"/>
</dbReference>
<keyword evidence="9" id="KW-1185">Reference proteome</keyword>
<dbReference type="PANTHER" id="PTHR43519">
    <property type="entry name" value="ATP-DEPENDENT RNA HELICASE HRPB"/>
    <property type="match status" value="1"/>
</dbReference>
<name>A0ABT9GLF7_9GAMM</name>
<dbReference type="InterPro" id="IPR001650">
    <property type="entry name" value="Helicase_C-like"/>
</dbReference>
<dbReference type="SUPFAM" id="SSF52540">
    <property type="entry name" value="P-loop containing nucleoside triphosphate hydrolases"/>
    <property type="match status" value="1"/>
</dbReference>
<dbReference type="SMART" id="SM00490">
    <property type="entry name" value="HELICc"/>
    <property type="match status" value="1"/>
</dbReference>
<dbReference type="InterPro" id="IPR007502">
    <property type="entry name" value="Helicase-assoc_dom"/>
</dbReference>
<dbReference type="CDD" id="cd17990">
    <property type="entry name" value="DEXHc_HrpB"/>
    <property type="match status" value="1"/>
</dbReference>
<evidence type="ECO:0000259" key="6">
    <source>
        <dbReference type="PROSITE" id="PS51192"/>
    </source>
</evidence>
<keyword evidence="1" id="KW-0547">Nucleotide-binding</keyword>
<evidence type="ECO:0000259" key="7">
    <source>
        <dbReference type="PROSITE" id="PS51194"/>
    </source>
</evidence>
<dbReference type="InterPro" id="IPR048333">
    <property type="entry name" value="HA2_WH"/>
</dbReference>
<keyword evidence="3 8" id="KW-0347">Helicase</keyword>
<dbReference type="Pfam" id="PF08482">
    <property type="entry name" value="HrpB_C"/>
    <property type="match status" value="1"/>
</dbReference>
<dbReference type="SMART" id="SM00487">
    <property type="entry name" value="DEXDc"/>
    <property type="match status" value="1"/>
</dbReference>